<keyword evidence="2 3" id="KW-0560">Oxidoreductase</keyword>
<keyword evidence="4" id="KW-1185">Reference proteome</keyword>
<reference evidence="4" key="1">
    <citation type="journal article" date="2019" name="Int. J. Syst. Evol. Microbiol.">
        <title>The Global Catalogue of Microorganisms (GCM) 10K type strain sequencing project: providing services to taxonomists for standard genome sequencing and annotation.</title>
        <authorList>
            <consortium name="The Broad Institute Genomics Platform"/>
            <consortium name="The Broad Institute Genome Sequencing Center for Infectious Disease"/>
            <person name="Wu L."/>
            <person name="Ma J."/>
        </authorList>
    </citation>
    <scope>NUCLEOTIDE SEQUENCE [LARGE SCALE GENOMIC DNA]</scope>
    <source>
        <strain evidence="4">TISTR 2241</strain>
    </source>
</reference>
<dbReference type="PRINTS" id="PR00080">
    <property type="entry name" value="SDRFAMILY"/>
</dbReference>
<dbReference type="InterPro" id="IPR020904">
    <property type="entry name" value="Sc_DH/Rdtase_CS"/>
</dbReference>
<dbReference type="SUPFAM" id="SSF51735">
    <property type="entry name" value="NAD(P)-binding Rossmann-fold domains"/>
    <property type="match status" value="1"/>
</dbReference>
<dbReference type="Proteomes" id="UP001597458">
    <property type="component" value="Unassembled WGS sequence"/>
</dbReference>
<comment type="caution">
    <text evidence="3">The sequence shown here is derived from an EMBL/GenBank/DDBJ whole genome shotgun (WGS) entry which is preliminary data.</text>
</comment>
<dbReference type="PROSITE" id="PS00061">
    <property type="entry name" value="ADH_SHORT"/>
    <property type="match status" value="1"/>
</dbReference>
<dbReference type="RefSeq" id="WP_141189855.1">
    <property type="nucleotide sequence ID" value="NZ_JBHUMR010000007.1"/>
</dbReference>
<dbReference type="InterPro" id="IPR036291">
    <property type="entry name" value="NAD(P)-bd_dom_sf"/>
</dbReference>
<dbReference type="Pfam" id="PF13561">
    <property type="entry name" value="adh_short_C2"/>
    <property type="match status" value="1"/>
</dbReference>
<dbReference type="GO" id="GO:0016491">
    <property type="term" value="F:oxidoreductase activity"/>
    <property type="evidence" value="ECO:0007669"/>
    <property type="project" value="UniProtKB-KW"/>
</dbReference>
<dbReference type="InterPro" id="IPR002347">
    <property type="entry name" value="SDR_fam"/>
</dbReference>
<dbReference type="NCBIfam" id="NF005559">
    <property type="entry name" value="PRK07231.1"/>
    <property type="match status" value="1"/>
</dbReference>
<dbReference type="Gene3D" id="3.40.50.720">
    <property type="entry name" value="NAD(P)-binding Rossmann-like Domain"/>
    <property type="match status" value="1"/>
</dbReference>
<gene>
    <name evidence="3" type="ORF">ACFSTF_03775</name>
</gene>
<evidence type="ECO:0000256" key="2">
    <source>
        <dbReference type="ARBA" id="ARBA00023002"/>
    </source>
</evidence>
<dbReference type="EC" id="1.1.1.-" evidence="3"/>
<comment type="similarity">
    <text evidence="1">Belongs to the short-chain dehydrogenases/reductases (SDR) family.</text>
</comment>
<name>A0ABW5PNJ7_9BACI</name>
<proteinExistence type="inferred from homology"/>
<dbReference type="PANTHER" id="PTHR42760:SF115">
    <property type="entry name" value="3-OXOACYL-[ACYL-CARRIER-PROTEIN] REDUCTASE FABG"/>
    <property type="match status" value="1"/>
</dbReference>
<dbReference type="EMBL" id="JBHUMR010000007">
    <property type="protein sequence ID" value="MFD2616434.1"/>
    <property type="molecule type" value="Genomic_DNA"/>
</dbReference>
<evidence type="ECO:0000313" key="4">
    <source>
        <dbReference type="Proteomes" id="UP001597458"/>
    </source>
</evidence>
<sequence length="256" mass="27664">MINIDELFHLKGKVAVITGAGKGLGRGYAEALAKAGCTCVCVGRAKESLDETIELIQEISPQSMALSLDISDISNIEKAIDHIISEFGHIDILVNNAGTEIAKDFVDVRPEEYDAIMSVNMKGAYFLSQAISKHMILKKRGKIINIASLGSYIGLSGSSVYCASKGAILQFTKTLSIELSPHNIQVNAIAPGYFLTDMTRPFFEDKDHRKWIEERIPIGRVGTAQDLAGTVIFLASPASNYITGQTVIVDGGWLAS</sequence>
<dbReference type="PANTHER" id="PTHR42760">
    <property type="entry name" value="SHORT-CHAIN DEHYDROGENASES/REDUCTASES FAMILY MEMBER"/>
    <property type="match status" value="1"/>
</dbReference>
<dbReference type="PRINTS" id="PR00081">
    <property type="entry name" value="GDHRDH"/>
</dbReference>
<accession>A0ABW5PNJ7</accession>
<organism evidence="3 4">
    <name type="scientific">Terrilactibacillus laevilacticus</name>
    <dbReference type="NCBI Taxonomy" id="1380157"/>
    <lineage>
        <taxon>Bacteria</taxon>
        <taxon>Bacillati</taxon>
        <taxon>Bacillota</taxon>
        <taxon>Bacilli</taxon>
        <taxon>Bacillales</taxon>
        <taxon>Bacillaceae</taxon>
        <taxon>Terrilactibacillus</taxon>
    </lineage>
</organism>
<evidence type="ECO:0000256" key="1">
    <source>
        <dbReference type="ARBA" id="ARBA00006484"/>
    </source>
</evidence>
<evidence type="ECO:0000313" key="3">
    <source>
        <dbReference type="EMBL" id="MFD2616434.1"/>
    </source>
</evidence>
<protein>
    <submittedName>
        <fullName evidence="3">SDR family NAD(P)-dependent oxidoreductase</fullName>
        <ecNumber evidence="3">1.1.1.-</ecNumber>
    </submittedName>
</protein>